<dbReference type="HOGENOM" id="CLU_012729_1_0_10"/>
<comment type="caution">
    <text evidence="1">The sequence shown here is derived from an EMBL/GenBank/DDBJ whole genome shotgun (WGS) entry which is preliminary data.</text>
</comment>
<sequence length="887" mass="102671">MIKIRLLIILVFLCNSILAQNVIKGLTSDLTKKPIPFVSITVKDALNNNITYTYSNENGSFFLKLNKSGKYKILFSSMGFKAKTIPLIFNIDEEDFFLNISLEMESFELDEIIINSERIIKIKKDTVEVKVSKFLSSNDATVEDLLKKIPGITVDSEGTIKIGNQEIEKLMIDGDDFFERGYKILSKNMPPDQLEKIQILQKYSNNRLLNNIEESDKVALNLVLKDDAKRQWFGNVSLGLDLLSANRYHLKTYMMNFGKKNKYILLSNFNNIGYDATGDINHLIKPLRFDENANIGDNQSMNSIMNLSPNQLSFKKSRTNFNNAELVSLNAIFNPTEKIKIKTLGFFNWDEIDFFRNSIDVTNVNGTNFTNTQDFELHNKNRVAFGKVDFIYNISNTKMLEATTKYNNGDFNDISNLIFNGNSTIENLQHQNTLFDQKISYTNKFKDKKVFILTGRYIDEKSPQNYTINQFFYQDLFPSFSNANNVSQQSTNQMQFSGINAHLLDRKSNGNLLELQIGNEFRKDKLSTTFSLLQDDLVLDNPNDYQNQTAYQVNDLYLKTKYHLKINGFSIVGKLNIHQLFNRLENNDLSNNQSPFFINPSLGFDWEINDNNKIISSYSYNTTNARTIDVFSNFVLTGFRSFLKGTGNFNQLNASSLVFNYQLGNWNDRFFANTFILYSKNHDFFSTNSTINQNFTLAEKILIKDREFISINSKLDYYIKFISSNLKLKLGYTKSEFKNIVNNSALRQITSNNNSYGLELRSGFKGFFNYHIGTKWTTTEIETTINNSFTNNVSFVDLSFVFNKKIDFQLQSERYYFGNLQSDNTYYFLDFDARYKLIENKLTLGITGKNLFNTERFRNFSISDIGTSATEYRLLPRFVLLKLEYRF</sequence>
<evidence type="ECO:0000313" key="1">
    <source>
        <dbReference type="EMBL" id="EAR11841.1"/>
    </source>
</evidence>
<dbReference type="EMBL" id="AAOG01000003">
    <property type="protein sequence ID" value="EAR11841.1"/>
    <property type="molecule type" value="Genomic_DNA"/>
</dbReference>
<dbReference type="Proteomes" id="UP000003053">
    <property type="component" value="Unassembled WGS sequence"/>
</dbReference>
<dbReference type="AlphaFoldDB" id="A4C138"/>
<reference evidence="1 2" key="1">
    <citation type="submission" date="2006-02" db="EMBL/GenBank/DDBJ databases">
        <authorList>
            <person name="Murray A."/>
            <person name="Staley J."/>
            <person name="Ferriera S."/>
            <person name="Johnson J."/>
            <person name="Kravitz S."/>
            <person name="Halpern A."/>
            <person name="Remington K."/>
            <person name="Beeson K."/>
            <person name="Tran B."/>
            <person name="Rogers Y.-H."/>
            <person name="Friedman R."/>
            <person name="Venter J.C."/>
        </authorList>
    </citation>
    <scope>NUCLEOTIDE SEQUENCE [LARGE SCALE GENOMIC DNA]</scope>
    <source>
        <strain evidence="1 2">23-P</strain>
    </source>
</reference>
<dbReference type="Gene3D" id="2.60.40.1120">
    <property type="entry name" value="Carboxypeptidase-like, regulatory domain"/>
    <property type="match status" value="1"/>
</dbReference>
<protein>
    <recommendedName>
        <fullName evidence="3">TonB-dependent receptor</fullName>
    </recommendedName>
</protein>
<name>A4C138_9FLAO</name>
<dbReference type="RefSeq" id="WP_004570801.1">
    <property type="nucleotide sequence ID" value="NZ_CH724148.1"/>
</dbReference>
<proteinExistence type="predicted"/>
<dbReference type="STRING" id="313594.PI23P_10927"/>
<dbReference type="InterPro" id="IPR008969">
    <property type="entry name" value="CarboxyPept-like_regulatory"/>
</dbReference>
<evidence type="ECO:0008006" key="3">
    <source>
        <dbReference type="Google" id="ProtNLM"/>
    </source>
</evidence>
<dbReference type="OrthoDB" id="603275at2"/>
<accession>A4C138</accession>
<dbReference type="SUPFAM" id="SSF56935">
    <property type="entry name" value="Porins"/>
    <property type="match status" value="1"/>
</dbReference>
<dbReference type="Pfam" id="PF13715">
    <property type="entry name" value="CarbopepD_reg_2"/>
    <property type="match status" value="1"/>
</dbReference>
<dbReference type="eggNOG" id="COG1629">
    <property type="taxonomic scope" value="Bacteria"/>
</dbReference>
<keyword evidence="2" id="KW-1185">Reference proteome</keyword>
<evidence type="ECO:0000313" key="2">
    <source>
        <dbReference type="Proteomes" id="UP000003053"/>
    </source>
</evidence>
<dbReference type="SUPFAM" id="SSF49464">
    <property type="entry name" value="Carboxypeptidase regulatory domain-like"/>
    <property type="match status" value="1"/>
</dbReference>
<gene>
    <name evidence="1" type="ORF">PI23P_10927</name>
</gene>
<organism evidence="1 2">
    <name type="scientific">Polaribacter irgensii 23-P</name>
    <dbReference type="NCBI Taxonomy" id="313594"/>
    <lineage>
        <taxon>Bacteria</taxon>
        <taxon>Pseudomonadati</taxon>
        <taxon>Bacteroidota</taxon>
        <taxon>Flavobacteriia</taxon>
        <taxon>Flavobacteriales</taxon>
        <taxon>Flavobacteriaceae</taxon>
    </lineage>
</organism>